<reference evidence="5" key="1">
    <citation type="submission" date="2021-06" db="EMBL/GenBank/DDBJ databases">
        <title>Parelaphostrongylus tenuis whole genome reference sequence.</title>
        <authorList>
            <person name="Garwood T.J."/>
            <person name="Larsen P.A."/>
            <person name="Fountain-Jones N.M."/>
            <person name="Garbe J.R."/>
            <person name="Macchietto M.G."/>
            <person name="Kania S.A."/>
            <person name="Gerhold R.W."/>
            <person name="Richards J.E."/>
            <person name="Wolf T.M."/>
        </authorList>
    </citation>
    <scope>NUCLEOTIDE SEQUENCE</scope>
    <source>
        <strain evidence="5">MNPRO001-30</strain>
        <tissue evidence="5">Meninges</tissue>
    </source>
</reference>
<organism evidence="5 6">
    <name type="scientific">Parelaphostrongylus tenuis</name>
    <name type="common">Meningeal worm</name>
    <dbReference type="NCBI Taxonomy" id="148309"/>
    <lineage>
        <taxon>Eukaryota</taxon>
        <taxon>Metazoa</taxon>
        <taxon>Ecdysozoa</taxon>
        <taxon>Nematoda</taxon>
        <taxon>Chromadorea</taxon>
        <taxon>Rhabditida</taxon>
        <taxon>Rhabditina</taxon>
        <taxon>Rhabditomorpha</taxon>
        <taxon>Strongyloidea</taxon>
        <taxon>Metastrongylidae</taxon>
        <taxon>Parelaphostrongylus</taxon>
    </lineage>
</organism>
<evidence type="ECO:0000256" key="3">
    <source>
        <dbReference type="ARBA" id="ARBA00022691"/>
    </source>
</evidence>
<dbReference type="Gene3D" id="3.40.50.150">
    <property type="entry name" value="Vaccinia Virus protein VP39"/>
    <property type="match status" value="1"/>
</dbReference>
<gene>
    <name evidence="5" type="ORF">KIN20_035818</name>
</gene>
<evidence type="ECO:0008006" key="7">
    <source>
        <dbReference type="Google" id="ProtNLM"/>
    </source>
</evidence>
<evidence type="ECO:0000313" key="6">
    <source>
        <dbReference type="Proteomes" id="UP001196413"/>
    </source>
</evidence>
<dbReference type="InterPro" id="IPR002935">
    <property type="entry name" value="SAM_O-MeTrfase"/>
</dbReference>
<dbReference type="InterPro" id="IPR029063">
    <property type="entry name" value="SAM-dependent_MTases_sf"/>
</dbReference>
<dbReference type="PANTHER" id="PTHR10509:SF93">
    <property type="entry name" value="CATECHOL O-METHYLTRANSFERASE DOMAIN-CONTAINING PROTEIN 1"/>
    <property type="match status" value="1"/>
</dbReference>
<keyword evidence="2" id="KW-0808">Transferase</keyword>
<dbReference type="AlphaFoldDB" id="A0AAD5RC66"/>
<dbReference type="Proteomes" id="UP001196413">
    <property type="component" value="Unassembled WGS sequence"/>
</dbReference>
<proteinExistence type="inferred from homology"/>
<accession>A0AAD5RC66</accession>
<dbReference type="SUPFAM" id="SSF53335">
    <property type="entry name" value="S-adenosyl-L-methionine-dependent methyltransferases"/>
    <property type="match status" value="1"/>
</dbReference>
<name>A0AAD5RC66_PARTN</name>
<dbReference type="GO" id="GO:0008757">
    <property type="term" value="F:S-adenosylmethionine-dependent methyltransferase activity"/>
    <property type="evidence" value="ECO:0007669"/>
    <property type="project" value="TreeGrafter"/>
</dbReference>
<evidence type="ECO:0000256" key="4">
    <source>
        <dbReference type="ARBA" id="ARBA00023453"/>
    </source>
</evidence>
<keyword evidence="1" id="KW-0489">Methyltransferase</keyword>
<keyword evidence="3" id="KW-0949">S-adenosyl-L-methionine</keyword>
<dbReference type="PANTHER" id="PTHR10509">
    <property type="entry name" value="O-METHYLTRANSFERASE-RELATED"/>
    <property type="match status" value="1"/>
</dbReference>
<dbReference type="GO" id="GO:0032259">
    <property type="term" value="P:methylation"/>
    <property type="evidence" value="ECO:0007669"/>
    <property type="project" value="UniProtKB-KW"/>
</dbReference>
<sequence>MATVSKSYHEEKIDPVVDYCSRLTVRQHPLQKELQDYTLKNVPSAFMLGAPEVLTVGSNFIHLISGKKVLDIGTFTGASALAWALAVGEEGM</sequence>
<comment type="similarity">
    <text evidence="4">Belongs to the class I-like SAM-binding methyltransferase superfamily. Cation-dependent O-methyltransferase family.</text>
</comment>
<evidence type="ECO:0000256" key="2">
    <source>
        <dbReference type="ARBA" id="ARBA00022679"/>
    </source>
</evidence>
<protein>
    <recommendedName>
        <fullName evidence="7">Methyltransferase</fullName>
    </recommendedName>
</protein>
<keyword evidence="6" id="KW-1185">Reference proteome</keyword>
<dbReference type="GO" id="GO:0008171">
    <property type="term" value="F:O-methyltransferase activity"/>
    <property type="evidence" value="ECO:0007669"/>
    <property type="project" value="InterPro"/>
</dbReference>
<dbReference type="EMBL" id="JAHQIW010007284">
    <property type="protein sequence ID" value="KAJ1373425.1"/>
    <property type="molecule type" value="Genomic_DNA"/>
</dbReference>
<evidence type="ECO:0000313" key="5">
    <source>
        <dbReference type="EMBL" id="KAJ1373425.1"/>
    </source>
</evidence>
<dbReference type="InterPro" id="IPR050362">
    <property type="entry name" value="Cation-dep_OMT"/>
</dbReference>
<dbReference type="Pfam" id="PF01596">
    <property type="entry name" value="Methyltransf_3"/>
    <property type="match status" value="1"/>
</dbReference>
<comment type="caution">
    <text evidence="5">The sequence shown here is derived from an EMBL/GenBank/DDBJ whole genome shotgun (WGS) entry which is preliminary data.</text>
</comment>
<evidence type="ECO:0000256" key="1">
    <source>
        <dbReference type="ARBA" id="ARBA00022603"/>
    </source>
</evidence>